<feature type="signal peptide" evidence="1">
    <location>
        <begin position="1"/>
        <end position="19"/>
    </location>
</feature>
<name>A0A6J5CE18_9BURK</name>
<evidence type="ECO:0000256" key="1">
    <source>
        <dbReference type="SAM" id="SignalP"/>
    </source>
</evidence>
<dbReference type="EMBL" id="CADIKB010000050">
    <property type="protein sequence ID" value="CAB3735045.1"/>
    <property type="molecule type" value="Genomic_DNA"/>
</dbReference>
<accession>A0A6J5CE18</accession>
<gene>
    <name evidence="2" type="ORF">LMG22037_05926</name>
</gene>
<evidence type="ECO:0000313" key="2">
    <source>
        <dbReference type="EMBL" id="CAB3735045.1"/>
    </source>
</evidence>
<organism evidence="2 3">
    <name type="scientific">Paraburkholderia phenoliruptrix</name>
    <dbReference type="NCBI Taxonomy" id="252970"/>
    <lineage>
        <taxon>Bacteria</taxon>
        <taxon>Pseudomonadati</taxon>
        <taxon>Pseudomonadota</taxon>
        <taxon>Betaproteobacteria</taxon>
        <taxon>Burkholderiales</taxon>
        <taxon>Burkholderiaceae</taxon>
        <taxon>Paraburkholderia</taxon>
    </lineage>
</organism>
<evidence type="ECO:0000313" key="3">
    <source>
        <dbReference type="Proteomes" id="UP000494249"/>
    </source>
</evidence>
<reference evidence="2 3" key="1">
    <citation type="submission" date="2020-04" db="EMBL/GenBank/DDBJ databases">
        <authorList>
            <person name="De Canck E."/>
        </authorList>
    </citation>
    <scope>NUCLEOTIDE SEQUENCE [LARGE SCALE GENOMIC DNA]</scope>
    <source>
        <strain evidence="2 3">LMG 22037</strain>
    </source>
</reference>
<dbReference type="AlphaFoldDB" id="A0A6J5CE18"/>
<dbReference type="Proteomes" id="UP000494249">
    <property type="component" value="Unassembled WGS sequence"/>
</dbReference>
<keyword evidence="1" id="KW-0732">Signal</keyword>
<protein>
    <submittedName>
        <fullName evidence="2">Uncharacterized protein</fullName>
    </submittedName>
</protein>
<proteinExistence type="predicted"/>
<sequence>MKNVTLLLALAGVMTTASAGEPLKCTADAPFKYRIALSYVGGRNDPNETGSSTQVGCLSREIKTEADWAWLQKKIETNPKVTRVTIMSAVPLAN</sequence>
<feature type="chain" id="PRO_5027083063" evidence="1">
    <location>
        <begin position="20"/>
        <end position="94"/>
    </location>
</feature>